<comment type="caution">
    <text evidence="3">The sequence shown here is derived from an EMBL/GenBank/DDBJ whole genome shotgun (WGS) entry which is preliminary data.</text>
</comment>
<keyword evidence="4" id="KW-1185">Reference proteome</keyword>
<organism evidence="3 4">
    <name type="scientific">Rhizobium puerariae</name>
    <dbReference type="NCBI Taxonomy" id="1585791"/>
    <lineage>
        <taxon>Bacteria</taxon>
        <taxon>Pseudomonadati</taxon>
        <taxon>Pseudomonadota</taxon>
        <taxon>Alphaproteobacteria</taxon>
        <taxon>Hyphomicrobiales</taxon>
        <taxon>Rhizobiaceae</taxon>
        <taxon>Rhizobium/Agrobacterium group</taxon>
        <taxon>Rhizobium</taxon>
    </lineage>
</organism>
<evidence type="ECO:0000313" key="4">
    <source>
        <dbReference type="Proteomes" id="UP001589692"/>
    </source>
</evidence>
<dbReference type="Proteomes" id="UP001589692">
    <property type="component" value="Unassembled WGS sequence"/>
</dbReference>
<evidence type="ECO:0000256" key="1">
    <source>
        <dbReference type="ARBA" id="ARBA00008635"/>
    </source>
</evidence>
<reference evidence="3 4" key="1">
    <citation type="submission" date="2024-09" db="EMBL/GenBank/DDBJ databases">
        <authorList>
            <person name="Sun Q."/>
            <person name="Mori K."/>
        </authorList>
    </citation>
    <scope>NUCLEOTIDE SEQUENCE [LARGE SCALE GENOMIC DNA]</scope>
    <source>
        <strain evidence="3 4">TBRC 4938</strain>
    </source>
</reference>
<dbReference type="Pfam" id="PF05163">
    <property type="entry name" value="DinB"/>
    <property type="match status" value="1"/>
</dbReference>
<dbReference type="Gene3D" id="1.20.120.450">
    <property type="entry name" value="dinb family like domain"/>
    <property type="match status" value="1"/>
</dbReference>
<accession>A0ABV6APT5</accession>
<name>A0ABV6APT5_9HYPH</name>
<protein>
    <submittedName>
        <fullName evidence="3">DinB family protein</fullName>
    </submittedName>
</protein>
<evidence type="ECO:0000256" key="2">
    <source>
        <dbReference type="ARBA" id="ARBA00022723"/>
    </source>
</evidence>
<dbReference type="InterPro" id="IPR007837">
    <property type="entry name" value="DinB"/>
</dbReference>
<keyword evidence="2" id="KW-0479">Metal-binding</keyword>
<dbReference type="InterPro" id="IPR034660">
    <property type="entry name" value="DinB/YfiT-like"/>
</dbReference>
<dbReference type="PANTHER" id="PTHR37302:SF3">
    <property type="entry name" value="DAMAGE-INDUCIBLE PROTEIN DINB"/>
    <property type="match status" value="1"/>
</dbReference>
<dbReference type="SUPFAM" id="SSF109854">
    <property type="entry name" value="DinB/YfiT-like putative metalloenzymes"/>
    <property type="match status" value="1"/>
</dbReference>
<dbReference type="EMBL" id="JBHMAA010000036">
    <property type="protein sequence ID" value="MFB9952638.1"/>
    <property type="molecule type" value="Genomic_DNA"/>
</dbReference>
<dbReference type="PANTHER" id="PTHR37302">
    <property type="entry name" value="SLR1116 PROTEIN"/>
    <property type="match status" value="1"/>
</dbReference>
<comment type="similarity">
    <text evidence="1">Belongs to the DinB family.</text>
</comment>
<dbReference type="RefSeq" id="WP_377265435.1">
    <property type="nucleotide sequence ID" value="NZ_JBHMAA010000036.1"/>
</dbReference>
<proteinExistence type="inferred from homology"/>
<gene>
    <name evidence="3" type="ORF">ACFFP0_27650</name>
</gene>
<evidence type="ECO:0000313" key="3">
    <source>
        <dbReference type="EMBL" id="MFB9952638.1"/>
    </source>
</evidence>
<sequence length="184" mass="20897">MTPQRYLLAQAYNNAWANHRLLKACGRLSPEELAATRVGFFPSIVHTLNHILTVDWLYVSALEGDCVGAAAFEPEIPFPVLADLEREQRAADRRLIHHCRSIDAETLAQEVRLPRADHVQVETADRVLLHLFQHQIHHRGQVHAMLSGTSVAPPQLDEFFAADEEELRRQDFAELGFTEAMIWS</sequence>